<dbReference type="InterPro" id="IPR024370">
    <property type="entry name" value="PBP_domain"/>
</dbReference>
<sequence>MNKLYTAQEVADRLKIKKTTVYELIKRGELESSKIGKQLRVSEEQLTQYLNRSSSGNSESGQDIPYTSVNFEPESSLLKRDYLLHSSGIILGGQTSAALELLLGKMSAHPDGLPVLQSHMNDYNGLYSLYFEKAHIAATSLDIDDIRHLVPGIPLILLSLYKYSVGFYVPAGNPEKISSVEDLTDPKVVFMNREKGSARRVYLDRLLKEQGISSEKISGYRNEAVSDMSSASAVFEHRANVAFGEEMIARYFPGLDFVPVTDMQMYLAIPAESVRKPGFSALVEIVQSEDFKTEIHHLTGYDTSYTGEMICI</sequence>
<dbReference type="SUPFAM" id="SSF53850">
    <property type="entry name" value="Periplasmic binding protein-like II"/>
    <property type="match status" value="1"/>
</dbReference>
<dbReference type="Pfam" id="PF12728">
    <property type="entry name" value="HTH_17"/>
    <property type="match status" value="1"/>
</dbReference>
<evidence type="ECO:0000313" key="4">
    <source>
        <dbReference type="Proteomes" id="UP000095431"/>
    </source>
</evidence>
<dbReference type="AlphaFoldDB" id="A0A173YEC8"/>
<dbReference type="Proteomes" id="UP000095431">
    <property type="component" value="Unassembled WGS sequence"/>
</dbReference>
<evidence type="ECO:0000313" key="3">
    <source>
        <dbReference type="EMBL" id="CUN62159.1"/>
    </source>
</evidence>
<name>A0A173YEC8_9FIRM</name>
<dbReference type="EMBL" id="CYZN01000003">
    <property type="protein sequence ID" value="CUN62159.1"/>
    <property type="molecule type" value="Genomic_DNA"/>
</dbReference>
<feature type="domain" description="Helix-turn-helix" evidence="2">
    <location>
        <begin position="4"/>
        <end position="52"/>
    </location>
</feature>
<evidence type="ECO:0000259" key="1">
    <source>
        <dbReference type="Pfam" id="PF12727"/>
    </source>
</evidence>
<evidence type="ECO:0000259" key="2">
    <source>
        <dbReference type="Pfam" id="PF12728"/>
    </source>
</evidence>
<dbReference type="NCBIfam" id="TIGR01764">
    <property type="entry name" value="excise"/>
    <property type="match status" value="1"/>
</dbReference>
<dbReference type="GO" id="GO:0003677">
    <property type="term" value="F:DNA binding"/>
    <property type="evidence" value="ECO:0007669"/>
    <property type="project" value="InterPro"/>
</dbReference>
<feature type="domain" description="PBP" evidence="1">
    <location>
        <begin position="105"/>
        <end position="287"/>
    </location>
</feature>
<dbReference type="InterPro" id="IPR010093">
    <property type="entry name" value="SinI_DNA-bd"/>
</dbReference>
<dbReference type="Pfam" id="PF12727">
    <property type="entry name" value="PBP_like"/>
    <property type="match status" value="1"/>
</dbReference>
<dbReference type="PANTHER" id="PTHR38431:SF1">
    <property type="entry name" value="BLL2305 PROTEIN"/>
    <property type="match status" value="1"/>
</dbReference>
<reference evidence="3 4" key="1">
    <citation type="submission" date="2015-09" db="EMBL/GenBank/DDBJ databases">
        <authorList>
            <consortium name="Pathogen Informatics"/>
        </authorList>
    </citation>
    <scope>NUCLEOTIDE SEQUENCE [LARGE SCALE GENOMIC DNA]</scope>
    <source>
        <strain evidence="3 4">2789STDY5834863</strain>
    </source>
</reference>
<organism evidence="3 4">
    <name type="scientific">Blautia wexlerae</name>
    <dbReference type="NCBI Taxonomy" id="418240"/>
    <lineage>
        <taxon>Bacteria</taxon>
        <taxon>Bacillati</taxon>
        <taxon>Bacillota</taxon>
        <taxon>Clostridia</taxon>
        <taxon>Lachnospirales</taxon>
        <taxon>Lachnospiraceae</taxon>
        <taxon>Blautia</taxon>
    </lineage>
</organism>
<dbReference type="PANTHER" id="PTHR38431">
    <property type="entry name" value="BLL2305 PROTEIN"/>
    <property type="match status" value="1"/>
</dbReference>
<dbReference type="Gene3D" id="3.40.190.10">
    <property type="entry name" value="Periplasmic binding protein-like II"/>
    <property type="match status" value="1"/>
</dbReference>
<gene>
    <name evidence="3" type="ORF">ERS852478_00644</name>
</gene>
<protein>
    <submittedName>
        <fullName evidence="3">Putative molybdopterin biosynthesis protein MoeA/LysR substrate binding-domain-containing protein</fullName>
    </submittedName>
</protein>
<dbReference type="InterPro" id="IPR041657">
    <property type="entry name" value="HTH_17"/>
</dbReference>
<dbReference type="RefSeq" id="WP_055057580.1">
    <property type="nucleotide sequence ID" value="NZ_BTHH01000002.1"/>
</dbReference>
<accession>A0A173YEC8</accession>
<proteinExistence type="predicted"/>
<dbReference type="eggNOG" id="COG1910">
    <property type="taxonomic scope" value="Bacteria"/>
</dbReference>